<dbReference type="Gene3D" id="3.40.50.150">
    <property type="entry name" value="Vaccinia Virus protein VP39"/>
    <property type="match status" value="1"/>
</dbReference>
<dbReference type="InterPro" id="IPR029063">
    <property type="entry name" value="SAM-dependent_MTases_sf"/>
</dbReference>
<dbReference type="GO" id="GO:0008168">
    <property type="term" value="F:methyltransferase activity"/>
    <property type="evidence" value="ECO:0007669"/>
    <property type="project" value="UniProtKB-KW"/>
</dbReference>
<dbReference type="Pfam" id="PF13679">
    <property type="entry name" value="Methyltransf_32"/>
    <property type="match status" value="1"/>
</dbReference>
<dbReference type="eggNOG" id="KOG2651">
    <property type="taxonomic scope" value="Eukaryota"/>
</dbReference>
<organism evidence="2 3">
    <name type="scientific">Cordyceps militaris (strain CM01)</name>
    <name type="common">Caterpillar fungus</name>
    <dbReference type="NCBI Taxonomy" id="983644"/>
    <lineage>
        <taxon>Eukaryota</taxon>
        <taxon>Fungi</taxon>
        <taxon>Dikarya</taxon>
        <taxon>Ascomycota</taxon>
        <taxon>Pezizomycotina</taxon>
        <taxon>Sordariomycetes</taxon>
        <taxon>Hypocreomycetidae</taxon>
        <taxon>Hypocreales</taxon>
        <taxon>Cordycipitaceae</taxon>
        <taxon>Cordyceps</taxon>
    </lineage>
</organism>
<keyword evidence="2" id="KW-0808">Transferase</keyword>
<feature type="domain" description="Methyltransferase" evidence="1">
    <location>
        <begin position="181"/>
        <end position="319"/>
    </location>
</feature>
<keyword evidence="3" id="KW-1185">Reference proteome</keyword>
<dbReference type="InParanoid" id="G3JR10"/>
<dbReference type="InterPro" id="IPR025714">
    <property type="entry name" value="Methyltranfer_dom"/>
</dbReference>
<dbReference type="RefSeq" id="XP_006673551.1">
    <property type="nucleotide sequence ID" value="XM_006673488.1"/>
</dbReference>
<dbReference type="AlphaFoldDB" id="G3JR10"/>
<dbReference type="EMBL" id="JH126405">
    <property type="protein sequence ID" value="EGX88306.1"/>
    <property type="molecule type" value="Genomic_DNA"/>
</dbReference>
<accession>G3JR10</accession>
<dbReference type="SUPFAM" id="SSF53335">
    <property type="entry name" value="S-adenosyl-L-methionine-dependent methyltransferases"/>
    <property type="match status" value="1"/>
</dbReference>
<gene>
    <name evidence="2" type="ORF">CCM_08349</name>
</gene>
<sequence>MAAQWRQLGFGKMEKTSLTAAYNDCTTSPTTYEKYAKLSFVTTIQNTAMLDLPGVYDDLKTYTYHLCSFVNTPLVRQITGGIHVNDALIYDAWGGLPLEWTEWWSRWPDHRLAQQDLIDGIDEEDMHTDGCDSTEAEILSARPASLGSWLAQLKGLALTRTQRPGQSIALPEVLEARMKTKKSAEVARATRLIRDICESRGITRVVDMGSGQGYLSITLAYLFPDLQVLAIDGSETQVAGSQAFADKLGISRDRLTHMVHWIDGSSILADKVRDWSAGEKCILVGLHACGNLSEHMIRYFATEHCMDALAVVGCCYNHIVPRSDTCLEGFPISDALRDKNFTLSPTALMTGCQAPNNWPRPDPRTSSVFGRRRLYRAMLEKVFYDYAIRAAGDGGERPAWGIRKGDMVNFTAFAHRAMDCLHVDTAQRPTDKQLRVYEERYRDWEGRIAILWTLSVLCCKVVESVIAVDRYCYLTEREEVQDVDVVPVFDAKVSPRNLMIVATKK</sequence>
<dbReference type="HOGENOM" id="CLU_016581_1_1_1"/>
<dbReference type="OrthoDB" id="10258156at2759"/>
<dbReference type="PANTHER" id="PTHR12496">
    <property type="entry name" value="CGI-41 METHYLTRANSFERASE"/>
    <property type="match status" value="1"/>
</dbReference>
<keyword evidence="2" id="KW-0489">Methyltransferase</keyword>
<name>G3JR10_CORMM</name>
<evidence type="ECO:0000313" key="2">
    <source>
        <dbReference type="EMBL" id="EGX88306.1"/>
    </source>
</evidence>
<dbReference type="PANTHER" id="PTHR12496:SF0">
    <property type="entry name" value="METHYLTRANSFERASE DOMAIN-CONTAINING PROTEIN"/>
    <property type="match status" value="1"/>
</dbReference>
<dbReference type="GO" id="GO:0032259">
    <property type="term" value="P:methylation"/>
    <property type="evidence" value="ECO:0007669"/>
    <property type="project" value="UniProtKB-KW"/>
</dbReference>
<dbReference type="VEuPathDB" id="FungiDB:CCM_08349"/>
<dbReference type="GeneID" id="18170357"/>
<dbReference type="STRING" id="983644.G3JR10"/>
<dbReference type="OMA" id="QVRMGRN"/>
<protein>
    <submittedName>
        <fullName evidence="2">RNA small subunit methyltransferase</fullName>
    </submittedName>
</protein>
<proteinExistence type="predicted"/>
<dbReference type="KEGG" id="cmt:CCM_08349"/>
<evidence type="ECO:0000259" key="1">
    <source>
        <dbReference type="Pfam" id="PF13679"/>
    </source>
</evidence>
<evidence type="ECO:0000313" key="3">
    <source>
        <dbReference type="Proteomes" id="UP000001610"/>
    </source>
</evidence>
<reference evidence="2 3" key="1">
    <citation type="journal article" date="2011" name="Genome Biol.">
        <title>Genome sequence of the insect pathogenic fungus Cordyceps militaris, a valued traditional Chinese medicine.</title>
        <authorList>
            <person name="Zheng P."/>
            <person name="Xia Y."/>
            <person name="Xiao G."/>
            <person name="Xiong C."/>
            <person name="Hu X."/>
            <person name="Zhang S."/>
            <person name="Zheng H."/>
            <person name="Huang Y."/>
            <person name="Zhou Y."/>
            <person name="Wang S."/>
            <person name="Zhao G.P."/>
            <person name="Liu X."/>
            <person name="St Leger R.J."/>
            <person name="Wang C."/>
        </authorList>
    </citation>
    <scope>NUCLEOTIDE SEQUENCE [LARGE SCALE GENOMIC DNA]</scope>
    <source>
        <strain evidence="2 3">CM01</strain>
    </source>
</reference>
<dbReference type="Proteomes" id="UP000001610">
    <property type="component" value="Unassembled WGS sequence"/>
</dbReference>
<dbReference type="InterPro" id="IPR052220">
    <property type="entry name" value="METTL25"/>
</dbReference>